<feature type="domain" description="YdhG-like" evidence="1">
    <location>
        <begin position="34"/>
        <end position="131"/>
    </location>
</feature>
<evidence type="ECO:0000259" key="1">
    <source>
        <dbReference type="Pfam" id="PF08818"/>
    </source>
</evidence>
<reference evidence="2 3" key="1">
    <citation type="submission" date="2023-11" db="EMBL/GenBank/DDBJ databases">
        <title>Coraliomargarita sp. nov., isolated from marine algae.</title>
        <authorList>
            <person name="Lee J.K."/>
            <person name="Baek J.H."/>
            <person name="Kim J.M."/>
            <person name="Choi D.G."/>
            <person name="Jeon C.O."/>
        </authorList>
    </citation>
    <scope>NUCLEOTIDE SEQUENCE [LARGE SCALE GENOMIC DNA]</scope>
    <source>
        <strain evidence="2 3">J2-16</strain>
    </source>
</reference>
<dbReference type="Pfam" id="PF08818">
    <property type="entry name" value="DUF1801"/>
    <property type="match status" value="1"/>
</dbReference>
<proteinExistence type="predicted"/>
<dbReference type="Proteomes" id="UP001324993">
    <property type="component" value="Chromosome"/>
</dbReference>
<protein>
    <submittedName>
        <fullName evidence="2">YdeI/OmpD-associated family protein</fullName>
    </submittedName>
</protein>
<accession>A0ABZ0RSM9</accession>
<gene>
    <name evidence="2" type="ORF">SH580_10725</name>
</gene>
<dbReference type="InterPro" id="IPR016786">
    <property type="entry name" value="YdeI_bac"/>
</dbReference>
<organism evidence="2 3">
    <name type="scientific">Coraliomargarita algicola</name>
    <dbReference type="NCBI Taxonomy" id="3092156"/>
    <lineage>
        <taxon>Bacteria</taxon>
        <taxon>Pseudomonadati</taxon>
        <taxon>Verrucomicrobiota</taxon>
        <taxon>Opitutia</taxon>
        <taxon>Puniceicoccales</taxon>
        <taxon>Coraliomargaritaceae</taxon>
        <taxon>Coraliomargarita</taxon>
    </lineage>
</organism>
<evidence type="ECO:0000313" key="2">
    <source>
        <dbReference type="EMBL" id="WPJ98173.1"/>
    </source>
</evidence>
<sequence>MSKPVKPSNVDEYLKAGCGRCALGGTPDCKVHPWAEVLRSLRAIVLQTELVEVIKWGAPCYTYANKNVLMLGALKESVVLSFFRGSEMKDTAAILDLPGENTRFARCIRFKNTESVASLEEALLGYVAQAIEIEKSGKAVSDPKLGQPAYPQELIEAFEQNADFKAAFAALTPGRQRGYLLYFTSAKQSKTKAARIEKCMPKVFSGKGWNER</sequence>
<keyword evidence="3" id="KW-1185">Reference proteome</keyword>
<dbReference type="PIRSF" id="PIRSF021308">
    <property type="entry name" value="UCP021308"/>
    <property type="match status" value="1"/>
</dbReference>
<dbReference type="SUPFAM" id="SSF159888">
    <property type="entry name" value="YdhG-like"/>
    <property type="match status" value="1"/>
</dbReference>
<dbReference type="InterPro" id="IPR014922">
    <property type="entry name" value="YdhG-like"/>
</dbReference>
<evidence type="ECO:0000313" key="3">
    <source>
        <dbReference type="Proteomes" id="UP001324993"/>
    </source>
</evidence>
<dbReference type="Gene3D" id="3.90.1150.200">
    <property type="match status" value="1"/>
</dbReference>
<name>A0ABZ0RSM9_9BACT</name>
<dbReference type="RefSeq" id="WP_319834976.1">
    <property type="nucleotide sequence ID" value="NZ_CP138858.1"/>
</dbReference>
<dbReference type="Pfam" id="PF13376">
    <property type="entry name" value="OmdA"/>
    <property type="match status" value="1"/>
</dbReference>
<dbReference type="EMBL" id="CP138858">
    <property type="protein sequence ID" value="WPJ98173.1"/>
    <property type="molecule type" value="Genomic_DNA"/>
</dbReference>